<dbReference type="Proteomes" id="UP000360750">
    <property type="component" value="Unassembled WGS sequence"/>
</dbReference>
<evidence type="ECO:0000313" key="3">
    <source>
        <dbReference type="Proteomes" id="UP000360750"/>
    </source>
</evidence>
<organism evidence="2 3">
    <name type="scientific">Gordonia paraffinivorans</name>
    <dbReference type="NCBI Taxonomy" id="175628"/>
    <lineage>
        <taxon>Bacteria</taxon>
        <taxon>Bacillati</taxon>
        <taxon>Actinomycetota</taxon>
        <taxon>Actinomycetes</taxon>
        <taxon>Mycobacteriales</taxon>
        <taxon>Gordoniaceae</taxon>
        <taxon>Gordonia</taxon>
    </lineage>
</organism>
<keyword evidence="2" id="KW-0378">Hydrolase</keyword>
<comment type="caution">
    <text evidence="2">The sequence shown here is derived from an EMBL/GenBank/DDBJ whole genome shotgun (WGS) entry which is preliminary data.</text>
</comment>
<protein>
    <submittedName>
        <fullName evidence="2">Esterase estB</fullName>
        <ecNumber evidence="2">3.1.1.-</ecNumber>
    </submittedName>
</protein>
<dbReference type="PANTHER" id="PTHR43283:SF3">
    <property type="entry name" value="BETA-LACTAMASE FAMILY PROTEIN (AFU_ORTHOLOGUE AFUA_5G07500)"/>
    <property type="match status" value="1"/>
</dbReference>
<dbReference type="EC" id="3.1.1.-" evidence="2"/>
<dbReference type="AlphaFoldDB" id="A0ABD7V0W7"/>
<name>A0ABD7V0W7_9ACTN</name>
<dbReference type="InterPro" id="IPR050789">
    <property type="entry name" value="Diverse_Enzym_Activities"/>
</dbReference>
<feature type="domain" description="Beta-lactamase-related" evidence="1">
    <location>
        <begin position="30"/>
        <end position="383"/>
    </location>
</feature>
<dbReference type="PANTHER" id="PTHR43283">
    <property type="entry name" value="BETA-LACTAMASE-RELATED"/>
    <property type="match status" value="1"/>
</dbReference>
<dbReference type="RefSeq" id="WP_131733877.1">
    <property type="nucleotide sequence ID" value="NZ_CAACYD010000006.1"/>
</dbReference>
<gene>
    <name evidence="2" type="primary">estB_2</name>
    <name evidence="2" type="ORF">NCTC8139_01486</name>
</gene>
<dbReference type="GeneID" id="60749510"/>
<proteinExistence type="predicted"/>
<dbReference type="InterPro" id="IPR001466">
    <property type="entry name" value="Beta-lactam-related"/>
</dbReference>
<dbReference type="SUPFAM" id="SSF56601">
    <property type="entry name" value="beta-lactamase/transpeptidase-like"/>
    <property type="match status" value="1"/>
</dbReference>
<dbReference type="InterPro" id="IPR012338">
    <property type="entry name" value="Beta-lactam/transpept-like"/>
</dbReference>
<evidence type="ECO:0000259" key="1">
    <source>
        <dbReference type="Pfam" id="PF00144"/>
    </source>
</evidence>
<dbReference type="Gene3D" id="3.40.710.10">
    <property type="entry name" value="DD-peptidase/beta-lactamase superfamily"/>
    <property type="match status" value="1"/>
</dbReference>
<sequence>MSTADLDTVDPERIEQEAGRALRGLLGRTPRIPGVVAGVTTDRRTVHLDAVGVRSIDDGSPMTTDSVFALFSTSKAITATVALQLVERGELDLHAPASEYAPAIGDLQVITGFDADGTPCSRPPASPITTHHLLTHTAGFGYSFFNETYRRLETEHRQPSISTATMAALRTPLLFDPGTRWEYGSNIDWVGQVIEGVTGRRLGEEMHDRVFAPLGMSDTGFHHTESTRHRHVTMHHRRGDDLVAEPWREPPAAPEVQMGGQGLHSTVGDYLRFMRMWLADGRSDSGERILSPETVAMAMRNHLGDLRIHRLPGLDPRLTNDAEFFPGMTKSWSYAFMINDSDAPTGRPAGSQSWAGLANLYYWLDPLNKIGGFWATQVLPFFDPASVEGYLDFESAVYRALSV</sequence>
<accession>A0ABD7V0W7</accession>
<dbReference type="GO" id="GO:0016787">
    <property type="term" value="F:hydrolase activity"/>
    <property type="evidence" value="ECO:0007669"/>
    <property type="project" value="UniProtKB-KW"/>
</dbReference>
<evidence type="ECO:0000313" key="2">
    <source>
        <dbReference type="EMBL" id="VFA87944.1"/>
    </source>
</evidence>
<reference evidence="2 3" key="1">
    <citation type="submission" date="2019-02" db="EMBL/GenBank/DDBJ databases">
        <authorList>
            <consortium name="Pathogen Informatics"/>
        </authorList>
    </citation>
    <scope>NUCLEOTIDE SEQUENCE [LARGE SCALE GENOMIC DNA]</scope>
    <source>
        <strain evidence="2 3">3012STDY6756503</strain>
    </source>
</reference>
<dbReference type="EMBL" id="CAACYD010000006">
    <property type="protein sequence ID" value="VFA87944.1"/>
    <property type="molecule type" value="Genomic_DNA"/>
</dbReference>
<dbReference type="Pfam" id="PF00144">
    <property type="entry name" value="Beta-lactamase"/>
    <property type="match status" value="1"/>
</dbReference>